<name>A0A098G5Q1_9GAMM</name>
<feature type="transmembrane region" description="Helical" evidence="1">
    <location>
        <begin position="172"/>
        <end position="200"/>
    </location>
</feature>
<dbReference type="KEGG" id="lfa:LFA_1909"/>
<feature type="transmembrane region" description="Helical" evidence="1">
    <location>
        <begin position="88"/>
        <end position="108"/>
    </location>
</feature>
<dbReference type="HOGENOM" id="CLU_042025_0_0_6"/>
<gene>
    <name evidence="2" type="ORF">LFA_1909</name>
</gene>
<reference evidence="3" key="1">
    <citation type="submission" date="2014-09" db="EMBL/GenBank/DDBJ databases">
        <authorList>
            <person name="Gomez-Valero L."/>
        </authorList>
    </citation>
    <scope>NUCLEOTIDE SEQUENCE [LARGE SCALE GENOMIC DNA]</scope>
    <source>
        <strain evidence="3">ATCC700992</strain>
    </source>
</reference>
<dbReference type="Proteomes" id="UP000032430">
    <property type="component" value="Chromosome I"/>
</dbReference>
<keyword evidence="1" id="KW-1133">Transmembrane helix</keyword>
<feature type="transmembrane region" description="Helical" evidence="1">
    <location>
        <begin position="7"/>
        <end position="28"/>
    </location>
</feature>
<dbReference type="STRING" id="1212491.LFA_1909"/>
<dbReference type="OrthoDB" id="5492344at2"/>
<sequence>MKGRVRWFDSLFILIFSYLFVLQIQAIWPFTIDDMFISLRYAKNWAAGDGLLWNINSPPVEGYSNFSFVVLGTISILFHIDPVISLKVAGLIGLFFTCFFIYLISRFWFDWRQSLLPCMALLFYKGQIIWAVSGFETTVYQALLCGTVYFSFRGLGYHFFPNTRGTPRVLSFLGAGFLLSLAGLTRPEAPSLMAVFFILLYCDRPKAEKTAYWQGMFLFVLMLLLIFAPYFLWRWHYYGFLFPNSIYCKGFANTSMLLDINYLKLIWPFALLALYAWTKKRNDIRYYFLGLPSVLYLIMLMGADPIVAFDNRLFLPAFVLLLPLAWKGISEILLLYLKQRDQFFTLSLFIVTFCIAFFLIPMMTLADYRYFKNNPLEGEKLRGSVVQWLNTHTKQGDTVVIADAGYVPYKSNLKFIDSYCLNNVSMTKYPKAYMYEQFCHDILKEKPDIVILTSLLKQGQVIYTPSDVCLKQLLEGGNKYKLSKTISTDNQDSSYRYELFTMVY</sequence>
<keyword evidence="3" id="KW-1185">Reference proteome</keyword>
<accession>A0A098G5Q1</accession>
<dbReference type="AlphaFoldDB" id="A0A098G5Q1"/>
<organism evidence="2 3">
    <name type="scientific">Legionella fallonii LLAP-10</name>
    <dbReference type="NCBI Taxonomy" id="1212491"/>
    <lineage>
        <taxon>Bacteria</taxon>
        <taxon>Pseudomonadati</taxon>
        <taxon>Pseudomonadota</taxon>
        <taxon>Gammaproteobacteria</taxon>
        <taxon>Legionellales</taxon>
        <taxon>Legionellaceae</taxon>
        <taxon>Legionella</taxon>
    </lineage>
</organism>
<keyword evidence="1" id="KW-0472">Membrane</keyword>
<evidence type="ECO:0000313" key="3">
    <source>
        <dbReference type="Proteomes" id="UP000032430"/>
    </source>
</evidence>
<keyword evidence="1" id="KW-0812">Transmembrane</keyword>
<feature type="transmembrane region" description="Helical" evidence="1">
    <location>
        <begin position="313"/>
        <end position="336"/>
    </location>
</feature>
<feature type="transmembrane region" description="Helical" evidence="1">
    <location>
        <begin position="343"/>
        <end position="366"/>
    </location>
</feature>
<proteinExistence type="predicted"/>
<evidence type="ECO:0000313" key="2">
    <source>
        <dbReference type="EMBL" id="CEG57301.1"/>
    </source>
</evidence>
<dbReference type="EMBL" id="LN614827">
    <property type="protein sequence ID" value="CEG57301.1"/>
    <property type="molecule type" value="Genomic_DNA"/>
</dbReference>
<protein>
    <recommendedName>
        <fullName evidence="4">LphB</fullName>
    </recommendedName>
</protein>
<feature type="transmembrane region" description="Helical" evidence="1">
    <location>
        <begin position="260"/>
        <end position="277"/>
    </location>
</feature>
<feature type="transmembrane region" description="Helical" evidence="1">
    <location>
        <begin position="212"/>
        <end position="233"/>
    </location>
</feature>
<feature type="transmembrane region" description="Helical" evidence="1">
    <location>
        <begin position="286"/>
        <end position="307"/>
    </location>
</feature>
<dbReference type="RefSeq" id="WP_045095822.1">
    <property type="nucleotide sequence ID" value="NZ_LN614827.1"/>
</dbReference>
<evidence type="ECO:0000256" key="1">
    <source>
        <dbReference type="SAM" id="Phobius"/>
    </source>
</evidence>
<feature type="transmembrane region" description="Helical" evidence="1">
    <location>
        <begin position="139"/>
        <end position="160"/>
    </location>
</feature>
<evidence type="ECO:0008006" key="4">
    <source>
        <dbReference type="Google" id="ProtNLM"/>
    </source>
</evidence>